<keyword evidence="2" id="KW-0732">Signal</keyword>
<dbReference type="PANTHER" id="PTHR31956">
    <property type="entry name" value="NON-SPECIFIC PHOSPHOLIPASE C4-RELATED"/>
    <property type="match status" value="1"/>
</dbReference>
<reference evidence="3 4" key="1">
    <citation type="submission" date="2019-01" db="EMBL/GenBank/DDBJ databases">
        <title>Pseudolysobacter antarctica gen. nov., sp. nov., isolated from Fildes Peninsula, Antarctica.</title>
        <authorList>
            <person name="Wei Z."/>
            <person name="Peng F."/>
        </authorList>
    </citation>
    <scope>NUCLEOTIDE SEQUENCE [LARGE SCALE GENOMIC DNA]</scope>
    <source>
        <strain evidence="3 4">AQ6-296</strain>
    </source>
</reference>
<name>A0A411HKF9_9GAMM</name>
<dbReference type="GO" id="GO:0042578">
    <property type="term" value="F:phosphoric ester hydrolase activity"/>
    <property type="evidence" value="ECO:0007669"/>
    <property type="project" value="UniProtKB-ARBA"/>
</dbReference>
<dbReference type="Gene3D" id="3.40.720.10">
    <property type="entry name" value="Alkaline Phosphatase, subunit A"/>
    <property type="match status" value="1"/>
</dbReference>
<feature type="chain" id="PRO_5019179557" evidence="2">
    <location>
        <begin position="23"/>
        <end position="309"/>
    </location>
</feature>
<protein>
    <submittedName>
        <fullName evidence="3">Acid phosphatase</fullName>
    </submittedName>
</protein>
<dbReference type="PANTHER" id="PTHR31956:SF1">
    <property type="entry name" value="NON-SPECIFIC PHOSPHOLIPASE C1"/>
    <property type="match status" value="1"/>
</dbReference>
<evidence type="ECO:0000256" key="1">
    <source>
        <dbReference type="ARBA" id="ARBA00022801"/>
    </source>
</evidence>
<organism evidence="3 4">
    <name type="scientific">Pseudolysobacter antarcticus</name>
    <dbReference type="NCBI Taxonomy" id="2511995"/>
    <lineage>
        <taxon>Bacteria</taxon>
        <taxon>Pseudomonadati</taxon>
        <taxon>Pseudomonadota</taxon>
        <taxon>Gammaproteobacteria</taxon>
        <taxon>Lysobacterales</taxon>
        <taxon>Rhodanobacteraceae</taxon>
        <taxon>Pseudolysobacter</taxon>
    </lineage>
</organism>
<dbReference type="Proteomes" id="UP000291562">
    <property type="component" value="Chromosome"/>
</dbReference>
<dbReference type="AlphaFoldDB" id="A0A411HKF9"/>
<evidence type="ECO:0000313" key="4">
    <source>
        <dbReference type="Proteomes" id="UP000291562"/>
    </source>
</evidence>
<evidence type="ECO:0000313" key="3">
    <source>
        <dbReference type="EMBL" id="QBB70978.1"/>
    </source>
</evidence>
<keyword evidence="1" id="KW-0378">Hydrolase</keyword>
<accession>A0A411HKF9</accession>
<dbReference type="InterPro" id="IPR007312">
    <property type="entry name" value="Phosphoesterase"/>
</dbReference>
<proteinExistence type="predicted"/>
<dbReference type="InterPro" id="IPR017850">
    <property type="entry name" value="Alkaline_phosphatase_core_sf"/>
</dbReference>
<keyword evidence="4" id="KW-1185">Reference proteome</keyword>
<gene>
    <name evidence="3" type="ORF">ELE36_11815</name>
</gene>
<dbReference type="Pfam" id="PF04185">
    <property type="entry name" value="Phosphoesterase"/>
    <property type="match status" value="1"/>
</dbReference>
<dbReference type="RefSeq" id="WP_129833533.1">
    <property type="nucleotide sequence ID" value="NZ_CP035704.1"/>
</dbReference>
<dbReference type="EMBL" id="CP035704">
    <property type="protein sequence ID" value="QBB70978.1"/>
    <property type="molecule type" value="Genomic_DNA"/>
</dbReference>
<evidence type="ECO:0000256" key="2">
    <source>
        <dbReference type="SAM" id="SignalP"/>
    </source>
</evidence>
<sequence length="309" mass="33090">MQRFAGCLIASVLLAASIAGFAQKIAVNPLAPIRAVPSVVATDIPRYDHVVIVIMENTSDSTIIGNTAQAPYINTLAMMGAVFSDSHAITHPSEPNYLALFSGSTQGLSDDSCPHTFTGLNLGSQLIAAGFTFQGFSESMPSNGYTICTSGTYARKHNPWVNFSSGTNSVPSTSNLTFAAFPSGATPDFSTLPTLSFVVPNLCNDMHDCSIATGDAWLHTHIDPYLQWARSHNSLLILTWDEDDSTTSANQIPTMFVGAHVRNATFSEHIDHYSVLRTLEDMFGLSAIGGAVNATPITDTWNIFADGFE</sequence>
<dbReference type="KEGG" id="xbc:ELE36_11815"/>
<dbReference type="OrthoDB" id="9770871at2"/>
<feature type="signal peptide" evidence="2">
    <location>
        <begin position="1"/>
        <end position="22"/>
    </location>
</feature>